<dbReference type="CDD" id="cd02980">
    <property type="entry name" value="TRX_Fd_family"/>
    <property type="match status" value="1"/>
</dbReference>
<comment type="caution">
    <text evidence="1">The sequence shown here is derived from an EMBL/GenBank/DDBJ whole genome shotgun (WGS) entry which is preliminary data.</text>
</comment>
<reference evidence="1 2" key="1">
    <citation type="submission" date="2023-05" db="EMBL/GenBank/DDBJ databases">
        <title>Chelatococcus sp. nov., a moderately thermophilic bacterium isolated from hot spring microbial mat.</title>
        <authorList>
            <person name="Hu C.-J."/>
            <person name="Li W.-J."/>
        </authorList>
    </citation>
    <scope>NUCLEOTIDE SEQUENCE [LARGE SCALE GENOMIC DNA]</scope>
    <source>
        <strain evidence="1 2">SYSU G07232</strain>
    </source>
</reference>
<dbReference type="EMBL" id="JASJEV010000006">
    <property type="protein sequence ID" value="MDJ1158832.1"/>
    <property type="molecule type" value="Genomic_DNA"/>
</dbReference>
<dbReference type="InterPro" id="IPR012863">
    <property type="entry name" value="DUF1636"/>
</dbReference>
<evidence type="ECO:0000313" key="1">
    <source>
        <dbReference type="EMBL" id="MDJ1158832.1"/>
    </source>
</evidence>
<name>A0ABT7AHI5_9HYPH</name>
<proteinExistence type="predicted"/>
<dbReference type="RefSeq" id="WP_283740825.1">
    <property type="nucleotide sequence ID" value="NZ_JASJEV010000006.1"/>
</dbReference>
<evidence type="ECO:0000313" key="2">
    <source>
        <dbReference type="Proteomes" id="UP001321492"/>
    </source>
</evidence>
<keyword evidence="2" id="KW-1185">Reference proteome</keyword>
<organism evidence="1 2">
    <name type="scientific">Chelatococcus albus</name>
    <dbReference type="NCBI Taxonomy" id="3047466"/>
    <lineage>
        <taxon>Bacteria</taxon>
        <taxon>Pseudomonadati</taxon>
        <taxon>Pseudomonadota</taxon>
        <taxon>Alphaproteobacteria</taxon>
        <taxon>Hyphomicrobiales</taxon>
        <taxon>Chelatococcaceae</taxon>
        <taxon>Chelatococcus</taxon>
    </lineage>
</organism>
<accession>A0ABT7AHI5</accession>
<dbReference type="Proteomes" id="UP001321492">
    <property type="component" value="Unassembled WGS sequence"/>
</dbReference>
<gene>
    <name evidence="1" type="ORF">QNA08_11365</name>
</gene>
<dbReference type="Pfam" id="PF07845">
    <property type="entry name" value="DUF1636"/>
    <property type="match status" value="1"/>
</dbReference>
<sequence length="134" mass="14106">MSERSDVTIFVCVACRRRTGEGERAFDEPGRALVAALEERLAGGAATGVVVTPVECLAVCSRPCTVALSGGGKWTYLVGDLDAEAHADDILAAAKSFAATDNGIIPWKERPQAFRKGVVARVPPLGFRSFGDPS</sequence>
<dbReference type="Gene3D" id="3.40.30.10">
    <property type="entry name" value="Glutaredoxin"/>
    <property type="match status" value="1"/>
</dbReference>
<dbReference type="InterPro" id="IPR036249">
    <property type="entry name" value="Thioredoxin-like_sf"/>
</dbReference>
<protein>
    <submittedName>
        <fullName evidence="1">DUF1636 domain-containing protein</fullName>
    </submittedName>
</protein>
<dbReference type="SUPFAM" id="SSF52833">
    <property type="entry name" value="Thioredoxin-like"/>
    <property type="match status" value="1"/>
</dbReference>